<organism evidence="3 4">
    <name type="scientific">Actinomadura rudentiformis</name>
    <dbReference type="NCBI Taxonomy" id="359158"/>
    <lineage>
        <taxon>Bacteria</taxon>
        <taxon>Bacillati</taxon>
        <taxon>Actinomycetota</taxon>
        <taxon>Actinomycetes</taxon>
        <taxon>Streptosporangiales</taxon>
        <taxon>Thermomonosporaceae</taxon>
        <taxon>Actinomadura</taxon>
    </lineage>
</organism>
<protein>
    <submittedName>
        <fullName evidence="3">PQQ-dependent sugar dehydrogenase</fullName>
    </submittedName>
</protein>
<evidence type="ECO:0000313" key="4">
    <source>
        <dbReference type="Proteomes" id="UP000468735"/>
    </source>
</evidence>
<dbReference type="Gene3D" id="2.60.120.560">
    <property type="entry name" value="Exo-inulinase, domain 1"/>
    <property type="match status" value="1"/>
</dbReference>
<comment type="caution">
    <text evidence="3">The sequence shown here is derived from an EMBL/GenBank/DDBJ whole genome shotgun (WGS) entry which is preliminary data.</text>
</comment>
<feature type="domain" description="Glucose/Sorbosone dehydrogenase" evidence="2">
    <location>
        <begin position="137"/>
        <end position="424"/>
    </location>
</feature>
<name>A0A6H9YTA6_9ACTN</name>
<dbReference type="InterPro" id="IPR012938">
    <property type="entry name" value="Glc/Sorbosone_DH"/>
</dbReference>
<dbReference type="Pfam" id="PF07995">
    <property type="entry name" value="GSDH"/>
    <property type="match status" value="1"/>
</dbReference>
<dbReference type="EMBL" id="WBMT01000016">
    <property type="protein sequence ID" value="KAB2344412.1"/>
    <property type="molecule type" value="Genomic_DNA"/>
</dbReference>
<feature type="signal peptide" evidence="1">
    <location>
        <begin position="1"/>
        <end position="26"/>
    </location>
</feature>
<keyword evidence="4" id="KW-1185">Reference proteome</keyword>
<dbReference type="RefSeq" id="WP_151565440.1">
    <property type="nucleotide sequence ID" value="NZ_WBMT01000016.1"/>
</dbReference>
<proteinExistence type="predicted"/>
<dbReference type="PANTHER" id="PTHR19328:SF75">
    <property type="entry name" value="ALDOSE SUGAR DEHYDROGENASE YLII"/>
    <property type="match status" value="1"/>
</dbReference>
<feature type="chain" id="PRO_5026063974" evidence="1">
    <location>
        <begin position="27"/>
        <end position="706"/>
    </location>
</feature>
<evidence type="ECO:0000259" key="2">
    <source>
        <dbReference type="Pfam" id="PF07995"/>
    </source>
</evidence>
<reference evidence="3 4" key="1">
    <citation type="submission" date="2019-09" db="EMBL/GenBank/DDBJ databases">
        <title>Actinomadura physcomitrii sp. nov., a novel actinomycete isolated from moss [Physcomitrium sphaericum (Ludw) Fuernr].</title>
        <authorList>
            <person name="Zhuang X."/>
            <person name="Liu C."/>
        </authorList>
    </citation>
    <scope>NUCLEOTIDE SEQUENCE [LARGE SCALE GENOMIC DNA]</scope>
    <source>
        <strain evidence="3 4">HMC1</strain>
    </source>
</reference>
<dbReference type="InterPro" id="IPR011041">
    <property type="entry name" value="Quinoprot_gluc/sorb_DH_b-prop"/>
</dbReference>
<dbReference type="AlphaFoldDB" id="A0A6H9YTA6"/>
<dbReference type="InterPro" id="IPR011042">
    <property type="entry name" value="6-blade_b-propeller_TolB-like"/>
</dbReference>
<sequence>MRRTRWFHLAIAVAVAASLQVAPAYANSTQARSAPPGEPILDPIPEEPITSGLGLTVEEFAQFPKSDPTPPPTDQRLMRVARINHLGEIPDGSRRKYVPDLNGKMYLVEDGKAPTVYLDVGAAFAPAFFSGKGMGQGFGFVTFDPGFRTNGRFYTVHTELASAATRQPDFTPQPNTTYHGIVTEWTAENPAADTFRGTRREVLRIGFAGQIHGIQQIDFNPTARAGSTEARVLYVAVGDGGIGARTTVPQDLSVPHGKILRIDPRGNDSANGQYGIPKDNPFAGRAGVLGEIYSYGMRDPHRFSWDPGGRHRMFLGHIGEHAIEAIYDVRPGANLGWSEREGSWVFDRAATNPCHRLYPLPADDAKNGYTYPVAMYDHNPPPTWNCTSDVGRAVAGGFVYRGNKIPALRGKYVFDDLVDGRIFYTEERDMRLGAKPAPLHQLMIYDGATGRRVTMPDLSGPGSIGDPKRPDLRIGRDGSGELYLIAKSNGKIWKVTGTRTFAGCQVGRTPVRHVMAARNWAPVTPAKWQFPGKEAVLAEAGAARPGPRRPFEYAVLTAGPVWGSFQLEAEVRLDTPVSVSNRDVILVYGYRSDLEFSYAHLSSDNKIYPHNGIFTVNNADRLRLDDQWDPVRSVGAAPAVSDERWHRVRLRHCAGTGETAVYLDGAKKPLMTAVDATFPAGRVGFGSFDNIGRIRDLKVTGTRVGR</sequence>
<dbReference type="OrthoDB" id="9770043at2"/>
<evidence type="ECO:0000313" key="3">
    <source>
        <dbReference type="EMBL" id="KAB2344412.1"/>
    </source>
</evidence>
<dbReference type="Proteomes" id="UP000468735">
    <property type="component" value="Unassembled WGS sequence"/>
</dbReference>
<dbReference type="SUPFAM" id="SSF50952">
    <property type="entry name" value="Soluble quinoprotein glucose dehydrogenase"/>
    <property type="match status" value="1"/>
</dbReference>
<dbReference type="Gene3D" id="2.120.10.30">
    <property type="entry name" value="TolB, C-terminal domain"/>
    <property type="match status" value="1"/>
</dbReference>
<accession>A0A6H9YTA6</accession>
<dbReference type="PANTHER" id="PTHR19328">
    <property type="entry name" value="HEDGEHOG-INTERACTING PROTEIN"/>
    <property type="match status" value="1"/>
</dbReference>
<evidence type="ECO:0000256" key="1">
    <source>
        <dbReference type="SAM" id="SignalP"/>
    </source>
</evidence>
<keyword evidence="1" id="KW-0732">Signal</keyword>
<gene>
    <name evidence="3" type="ORF">F8566_31265</name>
</gene>